<dbReference type="FunFam" id="3.90.1030.10:FF:000002">
    <property type="entry name" value="50S ribosomal protein L17"/>
    <property type="match status" value="1"/>
</dbReference>
<dbReference type="AlphaFoldDB" id="A0A0J8GC54"/>
<sequence length="134" mass="15145">MGYRKLGRTSSQRKALLRDLATDLIVHERIETTEARAKEIRKVVEKLITSGKKGDLHARRQAAAFVRHEVADVKQVDVTKNGETVKKNQAVYALQKLFDDVAPRYADRQGGYTRIYKKGPRRGDGAPMVIIELV</sequence>
<dbReference type="PATRIC" id="fig|1430899.3.peg.1213"/>
<evidence type="ECO:0000256" key="4">
    <source>
        <dbReference type="HAMAP-Rule" id="MF_01368"/>
    </source>
</evidence>
<dbReference type="Gene3D" id="3.90.1030.10">
    <property type="entry name" value="Ribosomal protein L17"/>
    <property type="match status" value="1"/>
</dbReference>
<evidence type="ECO:0000256" key="2">
    <source>
        <dbReference type="ARBA" id="ARBA00022980"/>
    </source>
</evidence>
<dbReference type="InterPro" id="IPR000456">
    <property type="entry name" value="Ribosomal_bL17"/>
</dbReference>
<dbReference type="HAMAP" id="MF_01368">
    <property type="entry name" value="Ribosomal_bL17"/>
    <property type="match status" value="1"/>
</dbReference>
<dbReference type="OrthoDB" id="9809073at2"/>
<dbReference type="GO" id="GO:0022625">
    <property type="term" value="C:cytosolic large ribosomal subunit"/>
    <property type="evidence" value="ECO:0007669"/>
    <property type="project" value="TreeGrafter"/>
</dbReference>
<evidence type="ECO:0000313" key="7">
    <source>
        <dbReference type="Proteomes" id="UP000052258"/>
    </source>
</evidence>
<comment type="subunit">
    <text evidence="4">Part of the 50S ribosomal subunit. Contacts protein L32.</text>
</comment>
<keyword evidence="2 4" id="KW-0689">Ribosomal protein</keyword>
<evidence type="ECO:0000256" key="3">
    <source>
        <dbReference type="ARBA" id="ARBA00023274"/>
    </source>
</evidence>
<dbReference type="NCBIfam" id="TIGR00059">
    <property type="entry name" value="L17"/>
    <property type="match status" value="1"/>
</dbReference>
<name>A0A0J8GC54_9LIST</name>
<keyword evidence="3 4" id="KW-0687">Ribonucleoprotein</keyword>
<evidence type="ECO:0000256" key="1">
    <source>
        <dbReference type="ARBA" id="ARBA00008777"/>
    </source>
</evidence>
<dbReference type="PANTHER" id="PTHR14413">
    <property type="entry name" value="RIBOSOMAL PROTEIN L17"/>
    <property type="match status" value="1"/>
</dbReference>
<dbReference type="InterPro" id="IPR036373">
    <property type="entry name" value="Ribosomal_bL17_sf"/>
</dbReference>
<proteinExistence type="inferred from homology"/>
<dbReference type="EMBL" id="AZHO01000011">
    <property type="protein sequence ID" value="KMT60252.1"/>
    <property type="molecule type" value="Genomic_DNA"/>
</dbReference>
<accession>A0A0J8GC54</accession>
<dbReference type="InterPro" id="IPR047859">
    <property type="entry name" value="Ribosomal_bL17_CS"/>
</dbReference>
<dbReference type="SUPFAM" id="SSF64263">
    <property type="entry name" value="Prokaryotic ribosomal protein L17"/>
    <property type="match status" value="1"/>
</dbReference>
<protein>
    <recommendedName>
        <fullName evidence="4">Large ribosomal subunit protein bL17</fullName>
    </recommendedName>
</protein>
<dbReference type="Proteomes" id="UP000052258">
    <property type="component" value="Unassembled WGS sequence"/>
</dbReference>
<dbReference type="GO" id="GO:0006412">
    <property type="term" value="P:translation"/>
    <property type="evidence" value="ECO:0007669"/>
    <property type="project" value="UniProtKB-UniRule"/>
</dbReference>
<keyword evidence="7" id="KW-1185">Reference proteome</keyword>
<evidence type="ECO:0000313" key="6">
    <source>
        <dbReference type="EMBL" id="KMT60252.1"/>
    </source>
</evidence>
<reference evidence="6 7" key="1">
    <citation type="journal article" date="2015" name="Genome Biol. Evol.">
        <title>Comparative Genomics of Listeria Sensu Lato: Genus-Wide Differences in Evolutionary Dynamics and the Progressive Gain of Complex, Potentially Pathogenicity-Related Traits through Lateral Gene Transfer.</title>
        <authorList>
            <person name="Chiara M."/>
            <person name="Caruso M."/>
            <person name="D'Erchia A.M."/>
            <person name="Manzari C."/>
            <person name="Fraccalvieri R."/>
            <person name="Goffredo E."/>
            <person name="Latorre L."/>
            <person name="Miccolupo A."/>
            <person name="Padalino I."/>
            <person name="Santagada G."/>
            <person name="Chiocco D."/>
            <person name="Pesole G."/>
            <person name="Horner D.S."/>
            <person name="Parisi A."/>
        </authorList>
    </citation>
    <scope>NUCLEOTIDE SEQUENCE [LARGE SCALE GENOMIC DNA]</scope>
    <source>
        <strain evidence="6 7">1991</strain>
    </source>
</reference>
<dbReference type="PROSITE" id="PS01167">
    <property type="entry name" value="RIBOSOMAL_L17"/>
    <property type="match status" value="1"/>
</dbReference>
<comment type="caution">
    <text evidence="6">The sequence shown here is derived from an EMBL/GenBank/DDBJ whole genome shotgun (WGS) entry which is preliminary data.</text>
</comment>
<comment type="similarity">
    <text evidence="1 4 5">Belongs to the bacterial ribosomal protein bL17 family.</text>
</comment>
<evidence type="ECO:0000256" key="5">
    <source>
        <dbReference type="RuleBase" id="RU000660"/>
    </source>
</evidence>
<dbReference type="PANTHER" id="PTHR14413:SF16">
    <property type="entry name" value="LARGE RIBOSOMAL SUBUNIT PROTEIN BL17M"/>
    <property type="match status" value="1"/>
</dbReference>
<gene>
    <name evidence="4" type="primary">rplQ</name>
    <name evidence="6" type="ORF">X560_1178</name>
</gene>
<dbReference type="RefSeq" id="WP_007542976.1">
    <property type="nucleotide sequence ID" value="NZ_KQ130613.1"/>
</dbReference>
<dbReference type="Pfam" id="PF01196">
    <property type="entry name" value="Ribosomal_L17"/>
    <property type="match status" value="1"/>
</dbReference>
<dbReference type="GO" id="GO:0003735">
    <property type="term" value="F:structural constituent of ribosome"/>
    <property type="evidence" value="ECO:0007669"/>
    <property type="project" value="InterPro"/>
</dbReference>
<organism evidence="6 7">
    <name type="scientific">Listeria fleischmannii 1991</name>
    <dbReference type="NCBI Taxonomy" id="1430899"/>
    <lineage>
        <taxon>Bacteria</taxon>
        <taxon>Bacillati</taxon>
        <taxon>Bacillota</taxon>
        <taxon>Bacilli</taxon>
        <taxon>Bacillales</taxon>
        <taxon>Listeriaceae</taxon>
        <taxon>Listeria</taxon>
    </lineage>
</organism>